<evidence type="ECO:0000313" key="2">
    <source>
        <dbReference type="WBParaSite" id="nRc.2.0.1.t14802-RA"/>
    </source>
</evidence>
<name>A0A915IKU5_ROMCU</name>
<protein>
    <submittedName>
        <fullName evidence="2">Uncharacterized protein</fullName>
    </submittedName>
</protein>
<dbReference type="Proteomes" id="UP000887565">
    <property type="component" value="Unplaced"/>
</dbReference>
<dbReference type="WBParaSite" id="nRc.2.0.1.t14802-RA">
    <property type="protein sequence ID" value="nRc.2.0.1.t14802-RA"/>
    <property type="gene ID" value="nRc.2.0.1.g14802"/>
</dbReference>
<evidence type="ECO:0000313" key="1">
    <source>
        <dbReference type="Proteomes" id="UP000887565"/>
    </source>
</evidence>
<dbReference type="AlphaFoldDB" id="A0A915IKU5"/>
<proteinExistence type="predicted"/>
<organism evidence="1 2">
    <name type="scientific">Romanomermis culicivorax</name>
    <name type="common">Nematode worm</name>
    <dbReference type="NCBI Taxonomy" id="13658"/>
    <lineage>
        <taxon>Eukaryota</taxon>
        <taxon>Metazoa</taxon>
        <taxon>Ecdysozoa</taxon>
        <taxon>Nematoda</taxon>
        <taxon>Enoplea</taxon>
        <taxon>Dorylaimia</taxon>
        <taxon>Mermithida</taxon>
        <taxon>Mermithoidea</taxon>
        <taxon>Mermithidae</taxon>
        <taxon>Romanomermis</taxon>
    </lineage>
</organism>
<accession>A0A915IKU5</accession>
<keyword evidence="1" id="KW-1185">Reference proteome</keyword>
<reference evidence="2" key="1">
    <citation type="submission" date="2022-11" db="UniProtKB">
        <authorList>
            <consortium name="WormBaseParasite"/>
        </authorList>
    </citation>
    <scope>IDENTIFICATION</scope>
</reference>
<sequence length="131" mass="15216">MQQITVALVNCGYQSLAVSTGGAFGYGKVTSHKKNHPECKQGYFNDFLVVEDFNREEFNRRSHFTRKIIVRLGDYPGNLLVQINYRSNPSPEKRKYKVENNYQIDKSYCSNTILHYFHTACTKRDEIAPEQ</sequence>